<dbReference type="InterPro" id="IPR058664">
    <property type="entry name" value="ARB_00930-like_C"/>
</dbReference>
<name>A0A084G0B8_PSEDA</name>
<feature type="signal peptide" evidence="1">
    <location>
        <begin position="1"/>
        <end position="23"/>
    </location>
</feature>
<protein>
    <submittedName>
        <fullName evidence="4">Uncharacterized protein</fullName>
    </submittedName>
</protein>
<dbReference type="EMBL" id="JOWA01000118">
    <property type="protein sequence ID" value="KEZ40780.1"/>
    <property type="molecule type" value="Genomic_DNA"/>
</dbReference>
<dbReference type="OrthoDB" id="10250282at2759"/>
<dbReference type="OMA" id="RAMFRIG"/>
<dbReference type="Gene3D" id="3.40.710.10">
    <property type="entry name" value="DD-peptidase/beta-lactamase superfamily"/>
    <property type="match status" value="1"/>
</dbReference>
<proteinExistence type="predicted"/>
<dbReference type="PANTHER" id="PTHR22935:SF97">
    <property type="entry name" value="BETA-LACTAMASE-RELATED DOMAIN-CONTAINING PROTEIN"/>
    <property type="match status" value="1"/>
</dbReference>
<dbReference type="AlphaFoldDB" id="A0A084G0B8"/>
<dbReference type="InterPro" id="IPR051478">
    <property type="entry name" value="Beta-lactamase-like_AB/R"/>
</dbReference>
<accession>A0A084G0B8</accession>
<keyword evidence="5" id="KW-1185">Reference proteome</keyword>
<dbReference type="GeneID" id="27727134"/>
<comment type="caution">
    <text evidence="4">The sequence shown here is derived from an EMBL/GenBank/DDBJ whole genome shotgun (WGS) entry which is preliminary data.</text>
</comment>
<feature type="chain" id="PRO_5001775052" evidence="1">
    <location>
        <begin position="24"/>
        <end position="547"/>
    </location>
</feature>
<evidence type="ECO:0000313" key="5">
    <source>
        <dbReference type="Proteomes" id="UP000028545"/>
    </source>
</evidence>
<organism evidence="4 5">
    <name type="scientific">Pseudallescheria apiosperma</name>
    <name type="common">Scedosporium apiospermum</name>
    <dbReference type="NCBI Taxonomy" id="563466"/>
    <lineage>
        <taxon>Eukaryota</taxon>
        <taxon>Fungi</taxon>
        <taxon>Dikarya</taxon>
        <taxon>Ascomycota</taxon>
        <taxon>Pezizomycotina</taxon>
        <taxon>Sordariomycetes</taxon>
        <taxon>Hypocreomycetidae</taxon>
        <taxon>Microascales</taxon>
        <taxon>Microascaceae</taxon>
        <taxon>Scedosporium</taxon>
    </lineage>
</organism>
<dbReference type="Proteomes" id="UP000028545">
    <property type="component" value="Unassembled WGS sequence"/>
</dbReference>
<evidence type="ECO:0000259" key="2">
    <source>
        <dbReference type="Pfam" id="PF00144"/>
    </source>
</evidence>
<dbReference type="RefSeq" id="XP_016640579.1">
    <property type="nucleotide sequence ID" value="XM_016789780.1"/>
</dbReference>
<keyword evidence="1" id="KW-0732">Signal</keyword>
<dbReference type="VEuPathDB" id="FungiDB:SAPIO_CDS8062"/>
<reference evidence="4 5" key="1">
    <citation type="journal article" date="2014" name="Genome Announc.">
        <title>Draft genome sequence of the pathogenic fungus Scedosporium apiospermum.</title>
        <authorList>
            <person name="Vandeputte P."/>
            <person name="Ghamrawi S."/>
            <person name="Rechenmann M."/>
            <person name="Iltis A."/>
            <person name="Giraud S."/>
            <person name="Fleury M."/>
            <person name="Thornton C."/>
            <person name="Delhaes L."/>
            <person name="Meyer W."/>
            <person name="Papon N."/>
            <person name="Bouchara J.P."/>
        </authorList>
    </citation>
    <scope>NUCLEOTIDE SEQUENCE [LARGE SCALE GENOMIC DNA]</scope>
    <source>
        <strain evidence="4 5">IHEM 14462</strain>
    </source>
</reference>
<evidence type="ECO:0000259" key="3">
    <source>
        <dbReference type="Pfam" id="PF26335"/>
    </source>
</evidence>
<dbReference type="KEGG" id="sapo:SAPIO_CDS8062"/>
<sequence length="547" mass="59781">MKPVTSVAVLGALLGLSVESVDAARPFHCPPLGQTLPAPKNPSSNRIVSEAVQKITELFHGYVSGYNNSAASLTIKSIHEDVPLLDIHHTPGIRGQNGTTNVTSKTVYRVGSVSKLFAPLAILREAGVDINDPVTKYLPELMNLQDQQEDVNELTTISWDNVTLLSLSNHMGGFAYDTKYGKHRPTWAPFTTPMYSNVGFPILSFVVEKVTNKTFASHIKDTILNPLGMNSTSPGEKPEGDNVDSTLAEDPWWSFDFGVYNPAGGFYSNTEDLIKFGEAILNHELLSGVETRKWMKPTEHTASLGMSVGNPWEIIRVKNLTSDGRVIDLYTKSGDIGPYHAIFALIPDYDIVLTFLTGGPEASSEVVFFGTPKIVEALIPALDYAAKAEAGERLVGQYVDEETNSTITLSVDDGAGLVVSNWVSRGVSVVENYGKYLGIDKAVEINAPISIRLYTTRLSAENQSGWRAVFYIGDAGDFAAVDASLPFIPQISCQTWFMFERVSYGFNSIDDFVVTLGDDGTAEEVTSRFFQTTMTLVSRDSQENIEN</sequence>
<evidence type="ECO:0000256" key="1">
    <source>
        <dbReference type="SAM" id="SignalP"/>
    </source>
</evidence>
<dbReference type="Pfam" id="PF26335">
    <property type="entry name" value="ARB_00930_C"/>
    <property type="match status" value="1"/>
</dbReference>
<gene>
    <name evidence="4" type="ORF">SAPIO_CDS8062</name>
</gene>
<dbReference type="HOGENOM" id="CLU_019706_2_1_1"/>
<feature type="domain" description="Beta-lactamase-like ARB-00930-like C-terminal" evidence="3">
    <location>
        <begin position="386"/>
        <end position="535"/>
    </location>
</feature>
<dbReference type="Pfam" id="PF00144">
    <property type="entry name" value="Beta-lactamase"/>
    <property type="match status" value="1"/>
</dbReference>
<dbReference type="PANTHER" id="PTHR22935">
    <property type="entry name" value="PENICILLIN-BINDING PROTEIN"/>
    <property type="match status" value="1"/>
</dbReference>
<feature type="domain" description="Beta-lactamase-related" evidence="2">
    <location>
        <begin position="97"/>
        <end position="359"/>
    </location>
</feature>
<dbReference type="SUPFAM" id="SSF56601">
    <property type="entry name" value="beta-lactamase/transpeptidase-like"/>
    <property type="match status" value="1"/>
</dbReference>
<evidence type="ECO:0000313" key="4">
    <source>
        <dbReference type="EMBL" id="KEZ40780.1"/>
    </source>
</evidence>
<dbReference type="InterPro" id="IPR012338">
    <property type="entry name" value="Beta-lactam/transpept-like"/>
</dbReference>
<dbReference type="InterPro" id="IPR001466">
    <property type="entry name" value="Beta-lactam-related"/>
</dbReference>